<reference evidence="22" key="1">
    <citation type="journal article" date="2018" name="Mol. Phylogenet. Evol.">
        <title>Mitochondrial phylogenomics of the Hymenoptera.</title>
        <authorList>
            <person name="Tang P."/>
            <person name="Zhu J.C."/>
            <person name="Zheng B.Y."/>
            <person name="Wei S.J."/>
            <person name="Sharkey M."/>
            <person name="Chen X.X."/>
            <person name="Vogler A.P."/>
        </authorList>
    </citation>
    <scope>NUCLEOTIDE SEQUENCE</scope>
</reference>
<evidence type="ECO:0000256" key="13">
    <source>
        <dbReference type="ARBA" id="ARBA00023004"/>
    </source>
</evidence>
<feature type="transmembrane region" description="Helical" evidence="19">
    <location>
        <begin position="281"/>
        <end position="301"/>
    </location>
</feature>
<evidence type="ECO:0000256" key="14">
    <source>
        <dbReference type="ARBA" id="ARBA00023075"/>
    </source>
</evidence>
<evidence type="ECO:0000256" key="18">
    <source>
        <dbReference type="PIRSR" id="PIRSR038885-2"/>
    </source>
</evidence>
<evidence type="ECO:0000256" key="11">
    <source>
        <dbReference type="ARBA" id="ARBA00022982"/>
    </source>
</evidence>
<dbReference type="GO" id="GO:0046872">
    <property type="term" value="F:metal ion binding"/>
    <property type="evidence" value="ECO:0007669"/>
    <property type="project" value="UniProtKB-UniRule"/>
</dbReference>
<dbReference type="PANTHER" id="PTHR19271:SF16">
    <property type="entry name" value="CYTOCHROME B"/>
    <property type="match status" value="1"/>
</dbReference>
<dbReference type="SUPFAM" id="SSF81648">
    <property type="entry name" value="a domain/subunit of cytochrome bc1 complex (Ubiquinol-cytochrome c reductase)"/>
    <property type="match status" value="1"/>
</dbReference>
<comment type="subunit">
    <text evidence="3">The main subunits of complex b-c1 are: cytochrome b, cytochrome c1 and the Rieske protein.</text>
</comment>
<feature type="binding site" description="axial binding residue" evidence="18">
    <location>
        <position position="190"/>
    </location>
    <ligand>
        <name>heme b</name>
        <dbReference type="ChEBI" id="CHEBI:60344"/>
        <label>b566</label>
    </ligand>
    <ligandPart>
        <name>Fe</name>
        <dbReference type="ChEBI" id="CHEBI:18248"/>
    </ligandPart>
</feature>
<evidence type="ECO:0000256" key="8">
    <source>
        <dbReference type="ARBA" id="ARBA00022692"/>
    </source>
</evidence>
<evidence type="ECO:0000256" key="12">
    <source>
        <dbReference type="ARBA" id="ARBA00022989"/>
    </source>
</evidence>
<evidence type="ECO:0000256" key="17">
    <source>
        <dbReference type="PIRSR" id="PIRSR038885-1"/>
    </source>
</evidence>
<feature type="transmembrane region" description="Helical" evidence="19">
    <location>
        <begin position="313"/>
        <end position="332"/>
    </location>
</feature>
<keyword evidence="8 19" id="KW-0812">Transmembrane</keyword>
<feature type="binding site" evidence="17">
    <location>
        <position position="195"/>
    </location>
    <ligand>
        <name>a ubiquinone</name>
        <dbReference type="ChEBI" id="CHEBI:16389"/>
    </ligand>
</feature>
<evidence type="ECO:0000256" key="3">
    <source>
        <dbReference type="ARBA" id="ARBA00011649"/>
    </source>
</evidence>
<feature type="transmembrane region" description="Helical" evidence="19">
    <location>
        <begin position="223"/>
        <end position="243"/>
    </location>
</feature>
<geneLocation type="mitochondrion" evidence="22"/>
<dbReference type="InterPro" id="IPR030689">
    <property type="entry name" value="Cytochrome_b"/>
</dbReference>
<keyword evidence="7 19" id="KW-0679">Respiratory chain</keyword>
<accession>A0A3S8V0V7</accession>
<dbReference type="PANTHER" id="PTHR19271">
    <property type="entry name" value="CYTOCHROME B"/>
    <property type="match status" value="1"/>
</dbReference>
<evidence type="ECO:0000259" key="21">
    <source>
        <dbReference type="PROSITE" id="PS51003"/>
    </source>
</evidence>
<feature type="domain" description="Cytochrome b/b6 N-terminal region profile" evidence="20">
    <location>
        <begin position="1"/>
        <end position="203"/>
    </location>
</feature>
<proteinExistence type="inferred from homology"/>
<dbReference type="EMBL" id="MG923498">
    <property type="protein sequence ID" value="AZL93281.1"/>
    <property type="molecule type" value="Genomic_DNA"/>
</dbReference>
<keyword evidence="9 18" id="KW-0479">Metal-binding</keyword>
<dbReference type="GO" id="GO:0045275">
    <property type="term" value="C:respiratory chain complex III"/>
    <property type="evidence" value="ECO:0007669"/>
    <property type="project" value="InterPro"/>
</dbReference>
<dbReference type="InterPro" id="IPR027387">
    <property type="entry name" value="Cytb/b6-like_sf"/>
</dbReference>
<dbReference type="Pfam" id="PF00032">
    <property type="entry name" value="Cytochrom_B_C"/>
    <property type="match status" value="1"/>
</dbReference>
<feature type="binding site" description="axial binding residue" evidence="18">
    <location>
        <position position="77"/>
    </location>
    <ligand>
        <name>heme b</name>
        <dbReference type="ChEBI" id="CHEBI:60344"/>
        <label>b562</label>
    </ligand>
    <ligandPart>
        <name>Fe</name>
        <dbReference type="ChEBI" id="CHEBI:18248"/>
    </ligandPart>
</feature>
<dbReference type="AlphaFoldDB" id="A0A3S8V0V7"/>
<feature type="binding site" description="axial binding residue" evidence="18">
    <location>
        <position position="176"/>
    </location>
    <ligand>
        <name>heme b</name>
        <dbReference type="ChEBI" id="CHEBI:60344"/>
        <label>b562</label>
    </ligand>
    <ligandPart>
        <name>Fe</name>
        <dbReference type="ChEBI" id="CHEBI:18248"/>
    </ligandPart>
</feature>
<evidence type="ECO:0000256" key="7">
    <source>
        <dbReference type="ARBA" id="ARBA00022660"/>
    </source>
</evidence>
<dbReference type="GO" id="GO:0005743">
    <property type="term" value="C:mitochondrial inner membrane"/>
    <property type="evidence" value="ECO:0007669"/>
    <property type="project" value="UniProtKB-SubCell"/>
</dbReference>
<dbReference type="InterPro" id="IPR016174">
    <property type="entry name" value="Di-haem_cyt_TM"/>
</dbReference>
<feature type="transmembrane region" description="Helical" evidence="19">
    <location>
        <begin position="104"/>
        <end position="127"/>
    </location>
</feature>
<protein>
    <recommendedName>
        <fullName evidence="4 19">Cytochrome b</fullName>
    </recommendedName>
</protein>
<feature type="transmembrane region" description="Helical" evidence="19">
    <location>
        <begin position="24"/>
        <end position="46"/>
    </location>
</feature>
<dbReference type="InterPro" id="IPR036150">
    <property type="entry name" value="Cyt_b/b6_C_sf"/>
</dbReference>
<dbReference type="CDD" id="cd00284">
    <property type="entry name" value="Cytochrome_b_N"/>
    <property type="match status" value="1"/>
</dbReference>
<keyword evidence="6 18" id="KW-0349">Heme</keyword>
<evidence type="ECO:0000256" key="9">
    <source>
        <dbReference type="ARBA" id="ARBA00022723"/>
    </source>
</evidence>
<dbReference type="GO" id="GO:0006122">
    <property type="term" value="P:mitochondrial electron transport, ubiquinol to cytochrome c"/>
    <property type="evidence" value="ECO:0007669"/>
    <property type="project" value="TreeGrafter"/>
</dbReference>
<evidence type="ECO:0000256" key="4">
    <source>
        <dbReference type="ARBA" id="ARBA00013531"/>
    </source>
</evidence>
<dbReference type="InterPro" id="IPR005797">
    <property type="entry name" value="Cyt_b/b6_N"/>
</dbReference>
<dbReference type="PROSITE" id="PS51002">
    <property type="entry name" value="CYTB_NTER"/>
    <property type="match status" value="1"/>
</dbReference>
<keyword evidence="5 19" id="KW-0813">Transport</keyword>
<dbReference type="Gene3D" id="1.20.810.10">
    <property type="entry name" value="Cytochrome Bc1 Complex, Chain C"/>
    <property type="match status" value="1"/>
</dbReference>
<keyword evidence="10" id="KW-0999">Mitochondrion inner membrane</keyword>
<feature type="transmembrane region" description="Helical" evidence="19">
    <location>
        <begin position="172"/>
        <end position="194"/>
    </location>
</feature>
<dbReference type="PROSITE" id="PS51003">
    <property type="entry name" value="CYTB_CTER"/>
    <property type="match status" value="1"/>
</dbReference>
<comment type="cofactor">
    <cofactor evidence="19">
        <name>heme b</name>
        <dbReference type="ChEBI" id="CHEBI:60344"/>
    </cofactor>
    <text evidence="19">Binds 2 heme groups non-covalently.</text>
</comment>
<keyword evidence="16 19" id="KW-0472">Membrane</keyword>
<feature type="transmembrane region" description="Helical" evidence="19">
    <location>
        <begin position="67"/>
        <end position="92"/>
    </location>
</feature>
<organism evidence="22">
    <name type="scientific">Helorus sp. ZJUH_2016017</name>
    <dbReference type="NCBI Taxonomy" id="2491159"/>
    <lineage>
        <taxon>Eukaryota</taxon>
        <taxon>Metazoa</taxon>
        <taxon>Ecdysozoa</taxon>
        <taxon>Arthropoda</taxon>
        <taxon>Hexapoda</taxon>
        <taxon>Insecta</taxon>
        <taxon>Pterygota</taxon>
        <taxon>Neoptera</taxon>
        <taxon>Endopterygota</taxon>
        <taxon>Hymenoptera</taxon>
        <taxon>Apocrita</taxon>
        <taxon>Proctotrupomorpha</taxon>
        <taxon>Proctotrupoidea</taxon>
        <taxon>Heloridae</taxon>
        <taxon>Helorus</taxon>
    </lineage>
</organism>
<dbReference type="InterPro" id="IPR005798">
    <property type="entry name" value="Cyt_b/b6_C"/>
</dbReference>
<evidence type="ECO:0000256" key="6">
    <source>
        <dbReference type="ARBA" id="ARBA00022617"/>
    </source>
</evidence>
<feature type="binding site" description="axial binding residue" evidence="18">
    <location>
        <position position="91"/>
    </location>
    <ligand>
        <name>heme b</name>
        <dbReference type="ChEBI" id="CHEBI:60344"/>
        <label>b566</label>
    </ligand>
    <ligandPart>
        <name>Fe</name>
        <dbReference type="ChEBI" id="CHEBI:18248"/>
    </ligandPart>
</feature>
<keyword evidence="12 19" id="KW-1133">Transmembrane helix</keyword>
<dbReference type="PIRSF" id="PIRSF038885">
    <property type="entry name" value="COB"/>
    <property type="match status" value="1"/>
</dbReference>
<keyword evidence="14" id="KW-0830">Ubiquinone</keyword>
<dbReference type="GO" id="GO:0016491">
    <property type="term" value="F:oxidoreductase activity"/>
    <property type="evidence" value="ECO:0007669"/>
    <property type="project" value="UniProtKB-UniRule"/>
</dbReference>
<name>A0A3S8V0V7_9HYME</name>
<evidence type="ECO:0000256" key="16">
    <source>
        <dbReference type="ARBA" id="ARBA00023136"/>
    </source>
</evidence>
<dbReference type="SUPFAM" id="SSF81342">
    <property type="entry name" value="Transmembrane di-heme cytochromes"/>
    <property type="match status" value="1"/>
</dbReference>
<dbReference type="Pfam" id="PF00033">
    <property type="entry name" value="Cytochrome_B"/>
    <property type="match status" value="1"/>
</dbReference>
<sequence>MKNKLKLNLKSIINYPTPVNISFLWNYGSLMGVMLLTQIFSGLLLTMHYSPNTKIAFNSIIHIRQNVNYGWLIQYIHMNGASFYFICIFIHIYRNIYYNSFNLWKVWVTGVIILLMSMTTAFMGYVLPWGQMSFWGATVITNLISSIPYIGMNTTYWLWGGFSVSNPTLNRFYTFHFFLPMIIFLLVLFHLIFLHEKGSNNPLGSNNINNIPFHLYFTLKDSLTFMILMYMLIILSMLNPFLFSDPENFSIANSMNTPIHIQPEWYFLFAYSILRSIPNKLGGVLAMMLSILILLILPIYNLNKYQSSTFYPFNKLLFWMFLNLCILLTWMGMKPVEIPFIFLNKMFTLMYFFYFLINPLINKLYEILMNNKLYFMKSILNKIFTQKKNYVNIFS</sequence>
<feature type="domain" description="Cytochrome b/b6 C-terminal region profile" evidence="21">
    <location>
        <begin position="203"/>
        <end position="373"/>
    </location>
</feature>
<evidence type="ECO:0000256" key="2">
    <source>
        <dbReference type="ARBA" id="ARBA00004448"/>
    </source>
</evidence>
<evidence type="ECO:0000313" key="22">
    <source>
        <dbReference type="EMBL" id="AZL93281.1"/>
    </source>
</evidence>
<evidence type="ECO:0000259" key="20">
    <source>
        <dbReference type="PROSITE" id="PS51002"/>
    </source>
</evidence>
<dbReference type="GO" id="GO:0008121">
    <property type="term" value="F:quinol-cytochrome-c reductase activity"/>
    <property type="evidence" value="ECO:0007669"/>
    <property type="project" value="InterPro"/>
</dbReference>
<comment type="subcellular location">
    <subcellularLocation>
        <location evidence="2">Mitochondrion inner membrane</location>
        <topology evidence="2">Multi-pass membrane protein</topology>
    </subcellularLocation>
</comment>
<evidence type="ECO:0000256" key="19">
    <source>
        <dbReference type="RuleBase" id="RU362117"/>
    </source>
</evidence>
<dbReference type="InterPro" id="IPR048259">
    <property type="entry name" value="Cytochrome_b_N_euk/bac"/>
</dbReference>
<gene>
    <name evidence="22" type="primary">cob</name>
</gene>
<keyword evidence="11 19" id="KW-0249">Electron transport</keyword>
<feature type="transmembrane region" description="Helical" evidence="19">
    <location>
        <begin position="134"/>
        <end position="152"/>
    </location>
</feature>
<evidence type="ECO:0000256" key="5">
    <source>
        <dbReference type="ARBA" id="ARBA00022448"/>
    </source>
</evidence>
<evidence type="ECO:0000256" key="1">
    <source>
        <dbReference type="ARBA" id="ARBA00002566"/>
    </source>
</evidence>
<comment type="similarity">
    <text evidence="19">Belongs to the cytochrome b family.</text>
</comment>
<comment type="function">
    <text evidence="1 19">Component of the ubiquinol-cytochrome c reductase complex (complex III or cytochrome b-c1 complex) that is part of the mitochondrial respiratory chain. The b-c1 complex mediates electron transfer from ubiquinol to cytochrome c. Contributes to the generation of a proton gradient across the mitochondrial membrane that is then used for ATP synthesis.</text>
</comment>
<evidence type="ECO:0000256" key="15">
    <source>
        <dbReference type="ARBA" id="ARBA00023128"/>
    </source>
</evidence>
<evidence type="ECO:0000256" key="10">
    <source>
        <dbReference type="ARBA" id="ARBA00022792"/>
    </source>
</evidence>
<keyword evidence="13 18" id="KW-0408">Iron</keyword>
<keyword evidence="15 19" id="KW-0496">Mitochondrion</keyword>
<comment type="cofactor">
    <cofactor evidence="18">
        <name>heme</name>
        <dbReference type="ChEBI" id="CHEBI:30413"/>
    </cofactor>
    <text evidence="18">Binds 2 heme groups non-covalently.</text>
</comment>